<organism evidence="9 10">
    <name type="scientific">Palleronia caenipelagi</name>
    <dbReference type="NCBI Taxonomy" id="2489174"/>
    <lineage>
        <taxon>Bacteria</taxon>
        <taxon>Pseudomonadati</taxon>
        <taxon>Pseudomonadota</taxon>
        <taxon>Alphaproteobacteria</taxon>
        <taxon>Rhodobacterales</taxon>
        <taxon>Roseobacteraceae</taxon>
        <taxon>Palleronia</taxon>
    </lineage>
</organism>
<gene>
    <name evidence="9" type="ORF">FEV53_00995</name>
</gene>
<evidence type="ECO:0000256" key="1">
    <source>
        <dbReference type="ARBA" id="ARBA00001933"/>
    </source>
</evidence>
<dbReference type="EMBL" id="VFSV01000001">
    <property type="protein sequence ID" value="TRD23625.1"/>
    <property type="molecule type" value="Genomic_DNA"/>
</dbReference>
<dbReference type="GO" id="GO:0008453">
    <property type="term" value="F:alanine-glyoxylate transaminase activity"/>
    <property type="evidence" value="ECO:0007669"/>
    <property type="project" value="TreeGrafter"/>
</dbReference>
<feature type="domain" description="Aminotransferase class V" evidence="8">
    <location>
        <begin position="29"/>
        <end position="331"/>
    </location>
</feature>
<feature type="binding site" evidence="6">
    <location>
        <position position="341"/>
    </location>
    <ligand>
        <name>substrate</name>
    </ligand>
</feature>
<dbReference type="GO" id="GO:0004760">
    <property type="term" value="F:L-serine-pyruvate transaminase activity"/>
    <property type="evidence" value="ECO:0007669"/>
    <property type="project" value="TreeGrafter"/>
</dbReference>
<evidence type="ECO:0000256" key="7">
    <source>
        <dbReference type="PIRSR" id="PIRSR000524-50"/>
    </source>
</evidence>
<keyword evidence="4 9" id="KW-0808">Transferase</keyword>
<dbReference type="OrthoDB" id="9766472at2"/>
<comment type="cofactor">
    <cofactor evidence="1 7">
        <name>pyridoxal 5'-phosphate</name>
        <dbReference type="ChEBI" id="CHEBI:597326"/>
    </cofactor>
</comment>
<reference evidence="9 10" key="1">
    <citation type="submission" date="2019-06" db="EMBL/GenBank/DDBJ databases">
        <title>Paenimaribius caenipelagi gen. nov., sp. nov., isolated from a tidal flat.</title>
        <authorList>
            <person name="Yoon J.-H."/>
        </authorList>
    </citation>
    <scope>NUCLEOTIDE SEQUENCE [LARGE SCALE GENOMIC DNA]</scope>
    <source>
        <strain evidence="9 10">JBTF-M29</strain>
    </source>
</reference>
<dbReference type="Pfam" id="PF00266">
    <property type="entry name" value="Aminotran_5"/>
    <property type="match status" value="1"/>
</dbReference>
<evidence type="ECO:0000256" key="4">
    <source>
        <dbReference type="ARBA" id="ARBA00022679"/>
    </source>
</evidence>
<protein>
    <submittedName>
        <fullName evidence="9">Alanine--glyoxylate aminotransferase family protein</fullName>
    </submittedName>
</protein>
<dbReference type="RefSeq" id="WP_142832947.1">
    <property type="nucleotide sequence ID" value="NZ_VFSV01000001.1"/>
</dbReference>
<dbReference type="InterPro" id="IPR015422">
    <property type="entry name" value="PyrdxlP-dep_Trfase_small"/>
</dbReference>
<dbReference type="InterPro" id="IPR000192">
    <property type="entry name" value="Aminotrans_V_dom"/>
</dbReference>
<feature type="modified residue" description="N6-(pyridoxal phosphate)lysine" evidence="7">
    <location>
        <position position="192"/>
    </location>
</feature>
<keyword evidence="5 7" id="KW-0663">Pyridoxal phosphate</keyword>
<dbReference type="PANTHER" id="PTHR21152">
    <property type="entry name" value="AMINOTRANSFERASE CLASS V"/>
    <property type="match status" value="1"/>
</dbReference>
<sequence>MIPNRALFGPGPSNVSQAVLDATAQPCIGHLDPVFGAMMEDVKDMLRQVFGTTNPVTFPMSAPASLAMESALVNLLEPGDTAIIGINGVFGGRMADIVDRAGAKAVKVEFEWGTPCDADAMAEAIRANPEAKVVGFVHAETSTGTRTDPAPICRAAREAGMLTIVDTVTGLVGSEVTVDDWGADVVYSGTQKCLSVPPGLAPITFSPRAIAAIEARKTRVQSWFCDLNLVLGYWSGDGARSYHHTAPVNAIYGLHAGLKDVLDEGLAPARARHEAAHQQLAQAMDNLGLKFLVAPENRLPQLNVFTLPEGMDEAGLRAKLLNQHDVEIGAGLGPLAGKVWRIGLMGENARPERVELLTNAIRTVIG</sequence>
<proteinExistence type="inferred from homology"/>
<dbReference type="Proteomes" id="UP000318590">
    <property type="component" value="Unassembled WGS sequence"/>
</dbReference>
<evidence type="ECO:0000313" key="9">
    <source>
        <dbReference type="EMBL" id="TRD23625.1"/>
    </source>
</evidence>
<dbReference type="GO" id="GO:0019265">
    <property type="term" value="P:glycine biosynthetic process, by transamination of glyoxylate"/>
    <property type="evidence" value="ECO:0007669"/>
    <property type="project" value="TreeGrafter"/>
</dbReference>
<comment type="similarity">
    <text evidence="2">Belongs to the class-V pyridoxal-phosphate-dependent aminotransferase family.</text>
</comment>
<dbReference type="InterPro" id="IPR024169">
    <property type="entry name" value="SP_NH2Trfase/AEP_transaminase"/>
</dbReference>
<evidence type="ECO:0000256" key="5">
    <source>
        <dbReference type="ARBA" id="ARBA00022898"/>
    </source>
</evidence>
<keyword evidence="10" id="KW-1185">Reference proteome</keyword>
<comment type="caution">
    <text evidence="9">The sequence shown here is derived from an EMBL/GenBank/DDBJ whole genome shotgun (WGS) entry which is preliminary data.</text>
</comment>
<evidence type="ECO:0000256" key="6">
    <source>
        <dbReference type="PIRSR" id="PIRSR000524-1"/>
    </source>
</evidence>
<evidence type="ECO:0000313" key="10">
    <source>
        <dbReference type="Proteomes" id="UP000318590"/>
    </source>
</evidence>
<dbReference type="Gene3D" id="3.40.640.10">
    <property type="entry name" value="Type I PLP-dependent aspartate aminotransferase-like (Major domain)"/>
    <property type="match status" value="1"/>
</dbReference>
<name>A0A547QB77_9RHOB</name>
<dbReference type="InterPro" id="IPR015421">
    <property type="entry name" value="PyrdxlP-dep_Trfase_major"/>
</dbReference>
<dbReference type="PIRSF" id="PIRSF000524">
    <property type="entry name" value="SPT"/>
    <property type="match status" value="1"/>
</dbReference>
<dbReference type="AlphaFoldDB" id="A0A547QB77"/>
<dbReference type="SUPFAM" id="SSF53383">
    <property type="entry name" value="PLP-dependent transferases"/>
    <property type="match status" value="1"/>
</dbReference>
<dbReference type="Gene3D" id="3.90.1150.10">
    <property type="entry name" value="Aspartate Aminotransferase, domain 1"/>
    <property type="match status" value="1"/>
</dbReference>
<evidence type="ECO:0000256" key="3">
    <source>
        <dbReference type="ARBA" id="ARBA00022576"/>
    </source>
</evidence>
<dbReference type="InterPro" id="IPR015424">
    <property type="entry name" value="PyrdxlP-dep_Trfase"/>
</dbReference>
<dbReference type="PANTHER" id="PTHR21152:SF40">
    <property type="entry name" value="ALANINE--GLYOXYLATE AMINOTRANSFERASE"/>
    <property type="match status" value="1"/>
</dbReference>
<accession>A0A547QB77</accession>
<dbReference type="FunFam" id="3.40.640.10:FF:000027">
    <property type="entry name" value="Serine--pyruvate aminotransferase, mitochondrial"/>
    <property type="match status" value="1"/>
</dbReference>
<keyword evidence="3 9" id="KW-0032">Aminotransferase</keyword>
<evidence type="ECO:0000256" key="2">
    <source>
        <dbReference type="ARBA" id="ARBA00009236"/>
    </source>
</evidence>
<evidence type="ECO:0000259" key="8">
    <source>
        <dbReference type="Pfam" id="PF00266"/>
    </source>
</evidence>